<dbReference type="SUPFAM" id="SSF48592">
    <property type="entry name" value="GroEL equatorial domain-like"/>
    <property type="match status" value="1"/>
</dbReference>
<dbReference type="GO" id="GO:0005832">
    <property type="term" value="C:chaperonin-containing T-complex"/>
    <property type="evidence" value="ECO:0007669"/>
    <property type="project" value="InterPro"/>
</dbReference>
<dbReference type="InterPro" id="IPR027413">
    <property type="entry name" value="GROEL-like_equatorial_sf"/>
</dbReference>
<keyword evidence="11" id="KW-1185">Reference proteome</keyword>
<sequence length="766" mass="83499">MGAIAIGDLVKSTLGPKGMDKILLAGETFEVTNDGATILKSIGIDNPAAKILVEMSKVQDNEVGDGTTSVTVLASELLREAETLVSSKLHPQTIVSGWRESTKVALDALEKAAKIHPGDGSGRHNDANFKEQLLRVAGTTLSSKLLTHHKEHFAKLAVDAVLRLKGSGNLDAIQIIQKLGGTLSDSYLDEGFLLDKKIGVNQPKRIENAKILIANTPMDADKIKIFGSKIRVDAISKIADLEIAEKEKMKNKVEKIINHGCNVFINRQLIYNYPEQLFADAHVMAIEHADFEGVERLALVTGGEIVSTFDSPETAKLGHCDLIEETTIGEDRLIKFSGVALGEACTIVLRGATNSILSEAERSLHDALCVLQQTVKDPRTVSGGGAMEMLMAEAVAKAAASTPGKMAIAMEAFATALRRLPAIIADNGGYDSAELVSQLRAAHATGSSDMGLDMEHGCIANMEDLGITESYNVKRQMIISASEAAEMIIRVDDIMRAAPRQLRSLEVSLIRLCEGQCSVLKQFSVIPGERSQLLTRYCFEMSILRARYVDDHFLFLCIEKGETTLNAYSFSHYWSSNNDSLPLSSNAVLVDTFVSAKSIEVEQNGNDTLLVKWDKTETRKFSVDLSRTQANLIFRRLFAGISADADEIKKLSSANQELKSLADSAVKKYSDLAVASAEREQLLLSRFAALLERSKTQKDYDRVDNATIDFAPLDDEAADLPNPKSLVGERLMETLAQRIPPKRTCKRLPIPRSGMPSGLPDLDELT</sequence>
<feature type="region of interest" description="Disordered" evidence="10">
    <location>
        <begin position="747"/>
        <end position="766"/>
    </location>
</feature>
<dbReference type="GO" id="GO:0140662">
    <property type="term" value="F:ATP-dependent protein folding chaperone"/>
    <property type="evidence" value="ECO:0007669"/>
    <property type="project" value="InterPro"/>
</dbReference>
<evidence type="ECO:0000256" key="4">
    <source>
        <dbReference type="ARBA" id="ARBA00022490"/>
    </source>
</evidence>
<comment type="similarity">
    <text evidence="2 9">Belongs to the TCP-1 chaperonin family.</text>
</comment>
<evidence type="ECO:0000256" key="5">
    <source>
        <dbReference type="ARBA" id="ARBA00022741"/>
    </source>
</evidence>
<dbReference type="PRINTS" id="PR00304">
    <property type="entry name" value="TCOMPLEXTCP1"/>
</dbReference>
<dbReference type="Gene3D" id="3.30.260.10">
    <property type="entry name" value="TCP-1-like chaperonin intermediate domain"/>
    <property type="match status" value="1"/>
</dbReference>
<dbReference type="GO" id="GO:0005524">
    <property type="term" value="F:ATP binding"/>
    <property type="evidence" value="ECO:0007669"/>
    <property type="project" value="UniProtKB-KW"/>
</dbReference>
<dbReference type="SUPFAM" id="SSF52029">
    <property type="entry name" value="GroEL apical domain-like"/>
    <property type="match status" value="1"/>
</dbReference>
<evidence type="ECO:0000256" key="3">
    <source>
        <dbReference type="ARBA" id="ARBA00018961"/>
    </source>
</evidence>
<dbReference type="AlphaFoldDB" id="A0A915EZ87"/>
<dbReference type="Gene3D" id="3.50.7.10">
    <property type="entry name" value="GroEL"/>
    <property type="match status" value="1"/>
</dbReference>
<dbReference type="Pfam" id="PF00118">
    <property type="entry name" value="Cpn60_TCP1"/>
    <property type="match status" value="1"/>
</dbReference>
<reference evidence="12" key="1">
    <citation type="submission" date="2022-11" db="UniProtKB">
        <authorList>
            <consortium name="WormBaseParasite"/>
        </authorList>
    </citation>
    <scope>IDENTIFICATION</scope>
</reference>
<evidence type="ECO:0000256" key="2">
    <source>
        <dbReference type="ARBA" id="ARBA00008020"/>
    </source>
</evidence>
<keyword evidence="7 9" id="KW-0143">Chaperone</keyword>
<organism evidence="11 12">
    <name type="scientific">Echinococcus canadensis</name>
    <dbReference type="NCBI Taxonomy" id="519352"/>
    <lineage>
        <taxon>Eukaryota</taxon>
        <taxon>Metazoa</taxon>
        <taxon>Spiralia</taxon>
        <taxon>Lophotrochozoa</taxon>
        <taxon>Platyhelminthes</taxon>
        <taxon>Cestoda</taxon>
        <taxon>Eucestoda</taxon>
        <taxon>Cyclophyllidea</taxon>
        <taxon>Taeniidae</taxon>
        <taxon>Echinococcus</taxon>
        <taxon>Echinococcus canadensis group</taxon>
    </lineage>
</organism>
<accession>A0A915EZ87</accession>
<dbReference type="Proteomes" id="UP000887562">
    <property type="component" value="Unplaced"/>
</dbReference>
<keyword evidence="6 9" id="KW-0067">ATP-binding</keyword>
<evidence type="ECO:0000313" key="11">
    <source>
        <dbReference type="Proteomes" id="UP000887562"/>
    </source>
</evidence>
<dbReference type="FunFam" id="1.10.560.10:FF:000017">
    <property type="entry name" value="T-complex protein 1 subunit eta"/>
    <property type="match status" value="1"/>
</dbReference>
<dbReference type="FunFam" id="3.50.7.10:FF:000002">
    <property type="entry name" value="T-complex protein 1 subunit beta"/>
    <property type="match status" value="1"/>
</dbReference>
<evidence type="ECO:0000256" key="1">
    <source>
        <dbReference type="ARBA" id="ARBA00004496"/>
    </source>
</evidence>
<dbReference type="InterPro" id="IPR017998">
    <property type="entry name" value="Chaperone_TCP-1"/>
</dbReference>
<dbReference type="InterPro" id="IPR002423">
    <property type="entry name" value="Cpn60/GroEL/TCP-1"/>
</dbReference>
<dbReference type="WBParaSite" id="maker-E.canG7_contigs_9161-snap-gene-0.38-mRNA-1">
    <property type="protein sequence ID" value="maker-E.canG7_contigs_9161-snap-gene-0.38-mRNA-1"/>
    <property type="gene ID" value="EcG7_02921"/>
</dbReference>
<evidence type="ECO:0000256" key="9">
    <source>
        <dbReference type="RuleBase" id="RU004187"/>
    </source>
</evidence>
<dbReference type="GO" id="GO:0016887">
    <property type="term" value="F:ATP hydrolysis activity"/>
    <property type="evidence" value="ECO:0007669"/>
    <property type="project" value="InterPro"/>
</dbReference>
<dbReference type="CDD" id="cd03336">
    <property type="entry name" value="TCP1_beta"/>
    <property type="match status" value="1"/>
</dbReference>
<dbReference type="PANTHER" id="PTHR11353">
    <property type="entry name" value="CHAPERONIN"/>
    <property type="match status" value="1"/>
</dbReference>
<dbReference type="GO" id="GO:0051082">
    <property type="term" value="F:unfolded protein binding"/>
    <property type="evidence" value="ECO:0007669"/>
    <property type="project" value="InterPro"/>
</dbReference>
<proteinExistence type="inferred from homology"/>
<evidence type="ECO:0000256" key="10">
    <source>
        <dbReference type="SAM" id="MobiDB-lite"/>
    </source>
</evidence>
<dbReference type="InterPro" id="IPR027409">
    <property type="entry name" value="GroEL-like_apical_dom_sf"/>
</dbReference>
<dbReference type="InterPro" id="IPR027410">
    <property type="entry name" value="TCP-1-like_intermed_sf"/>
</dbReference>
<keyword evidence="4" id="KW-0963">Cytoplasm</keyword>
<dbReference type="SUPFAM" id="SSF54849">
    <property type="entry name" value="GroEL-intermediate domain like"/>
    <property type="match status" value="1"/>
</dbReference>
<dbReference type="PROSITE" id="PS00995">
    <property type="entry name" value="TCP1_3"/>
    <property type="match status" value="1"/>
</dbReference>
<evidence type="ECO:0000256" key="7">
    <source>
        <dbReference type="ARBA" id="ARBA00023186"/>
    </source>
</evidence>
<evidence type="ECO:0000313" key="12">
    <source>
        <dbReference type="WBParaSite" id="maker-E.canG7_contigs_9161-snap-gene-0.38-mRNA-1"/>
    </source>
</evidence>
<name>A0A915EZ87_9CEST</name>
<protein>
    <recommendedName>
        <fullName evidence="3">T-complex protein 1 subunit beta</fullName>
    </recommendedName>
    <alternativeName>
        <fullName evidence="8">CCT-beta</fullName>
    </alternativeName>
</protein>
<dbReference type="FunFam" id="3.30.260.10:FF:000025">
    <property type="entry name" value="Chaperonin containing TCP1 subunit 2"/>
    <property type="match status" value="1"/>
</dbReference>
<dbReference type="NCBIfam" id="TIGR02341">
    <property type="entry name" value="chap_CCT_beta"/>
    <property type="match status" value="1"/>
</dbReference>
<dbReference type="PROSITE" id="PS00750">
    <property type="entry name" value="TCP1_1"/>
    <property type="match status" value="1"/>
</dbReference>
<dbReference type="InterPro" id="IPR002194">
    <property type="entry name" value="Chaperonin_TCP-1_CS"/>
</dbReference>
<evidence type="ECO:0000256" key="6">
    <source>
        <dbReference type="ARBA" id="ARBA00022840"/>
    </source>
</evidence>
<dbReference type="Gene3D" id="1.10.560.10">
    <property type="entry name" value="GroEL-like equatorial domain"/>
    <property type="match status" value="1"/>
</dbReference>
<evidence type="ECO:0000256" key="8">
    <source>
        <dbReference type="ARBA" id="ARBA00033237"/>
    </source>
</evidence>
<dbReference type="InterPro" id="IPR012716">
    <property type="entry name" value="Chap_CCT_beta"/>
</dbReference>
<keyword evidence="5 9" id="KW-0547">Nucleotide-binding</keyword>
<comment type="subcellular location">
    <subcellularLocation>
        <location evidence="1">Cytoplasm</location>
    </subcellularLocation>
</comment>
<dbReference type="PROSITE" id="PS00751">
    <property type="entry name" value="TCP1_2"/>
    <property type="match status" value="1"/>
</dbReference>